<comment type="subcellular location">
    <subcellularLocation>
        <location evidence="1">Membrane</location>
        <topology evidence="1">Multi-pass membrane protein</topology>
    </subcellularLocation>
</comment>
<dbReference type="PANTHER" id="PTHR37422">
    <property type="entry name" value="TEICHURONIC ACID BIOSYNTHESIS PROTEIN TUAE"/>
    <property type="match status" value="1"/>
</dbReference>
<evidence type="ECO:0000259" key="6">
    <source>
        <dbReference type="Pfam" id="PF04932"/>
    </source>
</evidence>
<feature type="transmembrane region" description="Helical" evidence="5">
    <location>
        <begin position="144"/>
        <end position="166"/>
    </location>
</feature>
<accession>A0ABW2SID6</accession>
<dbReference type="InterPro" id="IPR007016">
    <property type="entry name" value="O-antigen_ligase-rel_domated"/>
</dbReference>
<reference evidence="8" key="1">
    <citation type="journal article" date="2019" name="Int. J. Syst. Evol. Microbiol.">
        <title>The Global Catalogue of Microorganisms (GCM) 10K type strain sequencing project: providing services to taxonomists for standard genome sequencing and annotation.</title>
        <authorList>
            <consortium name="The Broad Institute Genomics Platform"/>
            <consortium name="The Broad Institute Genome Sequencing Center for Infectious Disease"/>
            <person name="Wu L."/>
            <person name="Ma J."/>
        </authorList>
    </citation>
    <scope>NUCLEOTIDE SEQUENCE [LARGE SCALE GENOMIC DNA]</scope>
    <source>
        <strain evidence="8">CCUG 56698</strain>
    </source>
</reference>
<evidence type="ECO:0000256" key="4">
    <source>
        <dbReference type="ARBA" id="ARBA00023136"/>
    </source>
</evidence>
<evidence type="ECO:0000256" key="5">
    <source>
        <dbReference type="SAM" id="Phobius"/>
    </source>
</evidence>
<comment type="caution">
    <text evidence="7">The sequence shown here is derived from an EMBL/GenBank/DDBJ whole genome shotgun (WGS) entry which is preliminary data.</text>
</comment>
<evidence type="ECO:0000256" key="1">
    <source>
        <dbReference type="ARBA" id="ARBA00004141"/>
    </source>
</evidence>
<protein>
    <submittedName>
        <fullName evidence="7">O-antigen ligase family protein</fullName>
    </submittedName>
</protein>
<evidence type="ECO:0000313" key="8">
    <source>
        <dbReference type="Proteomes" id="UP001596527"/>
    </source>
</evidence>
<feature type="transmembrane region" description="Helical" evidence="5">
    <location>
        <begin position="205"/>
        <end position="235"/>
    </location>
</feature>
<name>A0ABW2SID6_9ACTO</name>
<keyword evidence="3 5" id="KW-1133">Transmembrane helix</keyword>
<keyword evidence="7" id="KW-0436">Ligase</keyword>
<feature type="transmembrane region" description="Helical" evidence="5">
    <location>
        <begin position="247"/>
        <end position="269"/>
    </location>
</feature>
<feature type="transmembrane region" description="Helical" evidence="5">
    <location>
        <begin position="178"/>
        <end position="198"/>
    </location>
</feature>
<dbReference type="Proteomes" id="UP001596527">
    <property type="component" value="Unassembled WGS sequence"/>
</dbReference>
<dbReference type="GO" id="GO:0016874">
    <property type="term" value="F:ligase activity"/>
    <property type="evidence" value="ECO:0007669"/>
    <property type="project" value="UniProtKB-KW"/>
</dbReference>
<dbReference type="Pfam" id="PF04932">
    <property type="entry name" value="Wzy_C"/>
    <property type="match status" value="1"/>
</dbReference>
<evidence type="ECO:0000256" key="2">
    <source>
        <dbReference type="ARBA" id="ARBA00022692"/>
    </source>
</evidence>
<gene>
    <name evidence="7" type="ORF">ACFQWG_01470</name>
</gene>
<dbReference type="EMBL" id="JBHTEF010000001">
    <property type="protein sequence ID" value="MFC7579895.1"/>
    <property type="molecule type" value="Genomic_DNA"/>
</dbReference>
<keyword evidence="2 5" id="KW-0812">Transmembrane</keyword>
<feature type="domain" description="O-antigen ligase-related" evidence="6">
    <location>
        <begin position="207"/>
        <end position="343"/>
    </location>
</feature>
<organism evidence="7 8">
    <name type="scientific">Schaalia naturae</name>
    <dbReference type="NCBI Taxonomy" id="635203"/>
    <lineage>
        <taxon>Bacteria</taxon>
        <taxon>Bacillati</taxon>
        <taxon>Actinomycetota</taxon>
        <taxon>Actinomycetes</taxon>
        <taxon>Actinomycetales</taxon>
        <taxon>Actinomycetaceae</taxon>
        <taxon>Schaalia</taxon>
    </lineage>
</organism>
<dbReference type="InterPro" id="IPR051533">
    <property type="entry name" value="WaaL-like"/>
</dbReference>
<feature type="transmembrane region" description="Helical" evidence="5">
    <location>
        <begin position="328"/>
        <end position="348"/>
    </location>
</feature>
<keyword evidence="8" id="KW-1185">Reference proteome</keyword>
<proteinExistence type="predicted"/>
<dbReference type="PANTHER" id="PTHR37422:SF17">
    <property type="entry name" value="O-ANTIGEN LIGASE"/>
    <property type="match status" value="1"/>
</dbReference>
<feature type="transmembrane region" description="Helical" evidence="5">
    <location>
        <begin position="30"/>
        <end position="50"/>
    </location>
</feature>
<keyword evidence="4 5" id="KW-0472">Membrane</keyword>
<feature type="transmembrane region" description="Helical" evidence="5">
    <location>
        <begin position="110"/>
        <end position="132"/>
    </location>
</feature>
<evidence type="ECO:0000313" key="7">
    <source>
        <dbReference type="EMBL" id="MFC7579895.1"/>
    </source>
</evidence>
<feature type="transmembrane region" description="Helical" evidence="5">
    <location>
        <begin position="80"/>
        <end position="104"/>
    </location>
</feature>
<sequence>MAIRSNKHADGHVSASYPVKTSVQERDRRFAITSLTILMLIICFQNITFFKVGKASIKPCQLIAIALFLVSVAKRRGAWLLLNIWLTLFFVLMTVLSFVDFLVYGLSASFFKYVFFYIVVAAVFGLGQGLTAENLRCISQNVDFAFLVIILLRIVYYRQAILSFFADSWGSHPSIPSIFGGGVNLDASWLALFGVFFNRDLKENLFLVGSLGVSALYASRGGMVLTALVLFYVYLVKPRDRAFLKKALIILLVAAAALIAVSAFGEIIVDRFLSIGNGVGSEGRLNMRQYPLVTFLDAPILGAGAGNAVKHVSMVSGTYFWEGNIHNFFLQVLLDFGIVGFVANILMLGRLVLEFVRGGPGQLLSLSPLLGCRIFPAVQRPGCGAGLRSWLPAFGRFDGCRSQSRRLGRAACFGCAAW</sequence>
<evidence type="ECO:0000256" key="3">
    <source>
        <dbReference type="ARBA" id="ARBA00022989"/>
    </source>
</evidence>
<dbReference type="RefSeq" id="WP_380971454.1">
    <property type="nucleotide sequence ID" value="NZ_JBHTEF010000001.1"/>
</dbReference>